<dbReference type="Proteomes" id="UP001201262">
    <property type="component" value="Unassembled WGS sequence"/>
</dbReference>
<dbReference type="GO" id="GO:0016020">
    <property type="term" value="C:membrane"/>
    <property type="evidence" value="ECO:0007669"/>
    <property type="project" value="UniProtKB-SubCell"/>
</dbReference>
<comment type="similarity">
    <text evidence="2">Belongs to the major facilitator superfamily. Monocarboxylate porter (TC 2.A.1.13) family.</text>
</comment>
<dbReference type="PANTHER" id="PTHR11360">
    <property type="entry name" value="MONOCARBOXYLATE TRANSPORTER"/>
    <property type="match status" value="1"/>
</dbReference>
<keyword evidence="3" id="KW-0813">Transport</keyword>
<dbReference type="InterPro" id="IPR050327">
    <property type="entry name" value="Proton-linked_MCT"/>
</dbReference>
<dbReference type="SUPFAM" id="SSF103473">
    <property type="entry name" value="MFS general substrate transporter"/>
    <property type="match status" value="1"/>
</dbReference>
<feature type="transmembrane region" description="Helical" evidence="8">
    <location>
        <begin position="179"/>
        <end position="197"/>
    </location>
</feature>
<evidence type="ECO:0000256" key="3">
    <source>
        <dbReference type="ARBA" id="ARBA00022448"/>
    </source>
</evidence>
<dbReference type="InterPro" id="IPR036259">
    <property type="entry name" value="MFS_trans_sf"/>
</dbReference>
<evidence type="ECO:0000256" key="6">
    <source>
        <dbReference type="ARBA" id="ARBA00023136"/>
    </source>
</evidence>
<feature type="compositionally biased region" description="Basic and acidic residues" evidence="7">
    <location>
        <begin position="33"/>
        <end position="51"/>
    </location>
</feature>
<evidence type="ECO:0000256" key="5">
    <source>
        <dbReference type="ARBA" id="ARBA00022989"/>
    </source>
</evidence>
<reference evidence="10" key="1">
    <citation type="submission" date="2021-12" db="EMBL/GenBank/DDBJ databases">
        <title>Convergent genome expansion in fungi linked to evolution of root-endophyte symbiosis.</title>
        <authorList>
            <consortium name="DOE Joint Genome Institute"/>
            <person name="Ke Y.-H."/>
            <person name="Bonito G."/>
            <person name="Liao H.-L."/>
            <person name="Looney B."/>
            <person name="Rojas-Flechas A."/>
            <person name="Nash J."/>
            <person name="Hameed K."/>
            <person name="Schadt C."/>
            <person name="Martin F."/>
            <person name="Crous P.W."/>
            <person name="Miettinen O."/>
            <person name="Magnuson J.K."/>
            <person name="Labbe J."/>
            <person name="Jacobson D."/>
            <person name="Doktycz M.J."/>
            <person name="Veneault-Fourrey C."/>
            <person name="Kuo A."/>
            <person name="Mondo S."/>
            <person name="Calhoun S."/>
            <person name="Riley R."/>
            <person name="Ohm R."/>
            <person name="LaButti K."/>
            <person name="Andreopoulos B."/>
            <person name="Pangilinan J."/>
            <person name="Nolan M."/>
            <person name="Tritt A."/>
            <person name="Clum A."/>
            <person name="Lipzen A."/>
            <person name="Daum C."/>
            <person name="Barry K."/>
            <person name="Grigoriev I.V."/>
            <person name="Vilgalys R."/>
        </authorList>
    </citation>
    <scope>NUCLEOTIDE SEQUENCE</scope>
    <source>
        <strain evidence="10">PMI_201</strain>
    </source>
</reference>
<dbReference type="AlphaFoldDB" id="A0AAD4PVJ3"/>
<feature type="transmembrane region" description="Helical" evidence="8">
    <location>
        <begin position="242"/>
        <end position="269"/>
    </location>
</feature>
<organism evidence="10 11">
    <name type="scientific">Talaromyces proteolyticus</name>
    <dbReference type="NCBI Taxonomy" id="1131652"/>
    <lineage>
        <taxon>Eukaryota</taxon>
        <taxon>Fungi</taxon>
        <taxon>Dikarya</taxon>
        <taxon>Ascomycota</taxon>
        <taxon>Pezizomycotina</taxon>
        <taxon>Eurotiomycetes</taxon>
        <taxon>Eurotiomycetidae</taxon>
        <taxon>Eurotiales</taxon>
        <taxon>Trichocomaceae</taxon>
        <taxon>Talaromyces</taxon>
        <taxon>Talaromyces sect. Bacilispori</taxon>
    </lineage>
</organism>
<accession>A0AAD4PVJ3</accession>
<feature type="transmembrane region" description="Helical" evidence="8">
    <location>
        <begin position="312"/>
        <end position="331"/>
    </location>
</feature>
<dbReference type="RefSeq" id="XP_046066626.1">
    <property type="nucleotide sequence ID" value="XM_046221553.1"/>
</dbReference>
<feature type="transmembrane region" description="Helical" evidence="8">
    <location>
        <begin position="128"/>
        <end position="147"/>
    </location>
</feature>
<keyword evidence="4 8" id="KW-0812">Transmembrane</keyword>
<evidence type="ECO:0000256" key="7">
    <source>
        <dbReference type="SAM" id="MobiDB-lite"/>
    </source>
</evidence>
<dbReference type="GO" id="GO:0022857">
    <property type="term" value="F:transmembrane transporter activity"/>
    <property type="evidence" value="ECO:0007669"/>
    <property type="project" value="InterPro"/>
</dbReference>
<evidence type="ECO:0000259" key="9">
    <source>
        <dbReference type="PROSITE" id="PS50850"/>
    </source>
</evidence>
<evidence type="ECO:0000256" key="2">
    <source>
        <dbReference type="ARBA" id="ARBA00006727"/>
    </source>
</evidence>
<name>A0AAD4PVJ3_9EURO</name>
<dbReference type="InterPro" id="IPR020846">
    <property type="entry name" value="MFS_dom"/>
</dbReference>
<feature type="transmembrane region" description="Helical" evidence="8">
    <location>
        <begin position="374"/>
        <end position="394"/>
    </location>
</feature>
<feature type="transmembrane region" description="Helical" evidence="8">
    <location>
        <begin position="337"/>
        <end position="362"/>
    </location>
</feature>
<keyword evidence="5 8" id="KW-1133">Transmembrane helix</keyword>
<dbReference type="PROSITE" id="PS50850">
    <property type="entry name" value="MFS"/>
    <property type="match status" value="1"/>
</dbReference>
<comment type="subcellular location">
    <subcellularLocation>
        <location evidence="1">Membrane</location>
        <topology evidence="1">Multi-pass membrane protein</topology>
    </subcellularLocation>
</comment>
<evidence type="ECO:0000256" key="1">
    <source>
        <dbReference type="ARBA" id="ARBA00004141"/>
    </source>
</evidence>
<feature type="transmembrane region" description="Helical" evidence="8">
    <location>
        <begin position="153"/>
        <end position="172"/>
    </location>
</feature>
<dbReference type="EMBL" id="JAJTJA010000014">
    <property type="protein sequence ID" value="KAH8690343.1"/>
    <property type="molecule type" value="Genomic_DNA"/>
</dbReference>
<feature type="transmembrane region" description="Helical" evidence="8">
    <location>
        <begin position="99"/>
        <end position="121"/>
    </location>
</feature>
<dbReference type="Pfam" id="PF07690">
    <property type="entry name" value="MFS_1"/>
    <property type="match status" value="1"/>
</dbReference>
<dbReference type="InterPro" id="IPR011701">
    <property type="entry name" value="MFS"/>
</dbReference>
<evidence type="ECO:0000313" key="10">
    <source>
        <dbReference type="EMBL" id="KAH8690343.1"/>
    </source>
</evidence>
<keyword evidence="11" id="KW-1185">Reference proteome</keyword>
<gene>
    <name evidence="10" type="ORF">BGW36DRAFT_441303</name>
</gene>
<dbReference type="PANTHER" id="PTHR11360:SF224">
    <property type="entry name" value="MAJOR FACILITATOR SUPERFAMILY (MFS) PROFILE DOMAIN-CONTAINING PROTEIN-RELATED"/>
    <property type="match status" value="1"/>
</dbReference>
<evidence type="ECO:0000313" key="11">
    <source>
        <dbReference type="Proteomes" id="UP001201262"/>
    </source>
</evidence>
<keyword evidence="6 8" id="KW-0472">Membrane</keyword>
<evidence type="ECO:0000256" key="8">
    <source>
        <dbReference type="SAM" id="Phobius"/>
    </source>
</evidence>
<proteinExistence type="inferred from homology"/>
<protein>
    <submittedName>
        <fullName evidence="10">Major facilitator superfamily domain-containing protein</fullName>
    </submittedName>
</protein>
<sequence length="419" mass="45144">MATMDRTKSSTPVHDFRTVPEKAGQADSDLSGEMERSPDEVRETIPDDATKVGDTGPSDGGAAAWLNVLGACHGFPSGVSSFQQYYKIGPLKDYSSSTISWIPALQLFFLFALGPFVGIIYDKYGPRPLILGGTIFHVFGLMVASLAKKYYQFMLSQGVCSAIAITCVSTWFNKKRGWAMGILVTGSSVGGVIFPLMISHITIRNAAFIILGLQIIAVFTVRPRTKPVPKELPAGRLAAPFLEFPFVLLLVGIGILTYGIFTPIVYLAVQGFQEAHMSEEMSQYLVSFFNAASLFGRLTAGHSSDKFGRWNMFIFVCAVSGISIFAVWIPATHSSIAIGFSIMFGFTSGAFMSLSGALPIAVFPLPEIGYRLGLVLLAISNPALTVAPIGGAILQSSGNAWLNVRIFGGVMCLLGRRWC</sequence>
<feature type="domain" description="Major facilitator superfamily (MFS) profile" evidence="9">
    <location>
        <begin position="247"/>
        <end position="419"/>
    </location>
</feature>
<dbReference type="Gene3D" id="1.20.1250.20">
    <property type="entry name" value="MFS general substrate transporter like domains"/>
    <property type="match status" value="2"/>
</dbReference>
<evidence type="ECO:0000256" key="4">
    <source>
        <dbReference type="ARBA" id="ARBA00022692"/>
    </source>
</evidence>
<feature type="transmembrane region" description="Helical" evidence="8">
    <location>
        <begin position="203"/>
        <end position="221"/>
    </location>
</feature>
<comment type="caution">
    <text evidence="10">The sequence shown here is derived from an EMBL/GenBank/DDBJ whole genome shotgun (WGS) entry which is preliminary data.</text>
</comment>
<feature type="compositionally biased region" description="Basic and acidic residues" evidence="7">
    <location>
        <begin position="1"/>
        <end position="20"/>
    </location>
</feature>
<feature type="region of interest" description="Disordered" evidence="7">
    <location>
        <begin position="1"/>
        <end position="56"/>
    </location>
</feature>
<dbReference type="GeneID" id="70251840"/>